<dbReference type="PANTHER" id="PTHR45833">
    <property type="entry name" value="METHIONINE SYNTHASE"/>
    <property type="match status" value="1"/>
</dbReference>
<dbReference type="InterPro" id="IPR036594">
    <property type="entry name" value="Meth_synthase_dom"/>
</dbReference>
<feature type="domain" description="B12-binding" evidence="3">
    <location>
        <begin position="92"/>
        <end position="218"/>
    </location>
</feature>
<evidence type="ECO:0000256" key="2">
    <source>
        <dbReference type="ARBA" id="ARBA00023285"/>
    </source>
</evidence>
<dbReference type="EMBL" id="JACDUR010000004">
    <property type="protein sequence ID" value="MBA2892871.1"/>
    <property type="molecule type" value="Genomic_DNA"/>
</dbReference>
<dbReference type="Pfam" id="PF02310">
    <property type="entry name" value="B12-binding"/>
    <property type="match status" value="1"/>
</dbReference>
<evidence type="ECO:0000256" key="1">
    <source>
        <dbReference type="ARBA" id="ARBA00022723"/>
    </source>
</evidence>
<dbReference type="SUPFAM" id="SSF52242">
    <property type="entry name" value="Cobalamin (vitamin B12)-binding domain"/>
    <property type="match status" value="1"/>
</dbReference>
<keyword evidence="2" id="KW-0170">Cobalt</keyword>
<reference evidence="4 5" key="1">
    <citation type="submission" date="2020-07" db="EMBL/GenBank/DDBJ databases">
        <title>Genomic Encyclopedia of Type Strains, Phase IV (KMG-IV): sequencing the most valuable type-strain genomes for metagenomic binning, comparative biology and taxonomic classification.</title>
        <authorList>
            <person name="Goeker M."/>
        </authorList>
    </citation>
    <scope>NUCLEOTIDE SEQUENCE [LARGE SCALE GENOMIC DNA]</scope>
    <source>
        <strain evidence="4 5">DSM 45533</strain>
    </source>
</reference>
<dbReference type="GO" id="GO:0050667">
    <property type="term" value="P:homocysteine metabolic process"/>
    <property type="evidence" value="ECO:0007669"/>
    <property type="project" value="TreeGrafter"/>
</dbReference>
<dbReference type="InterPro" id="IPR003759">
    <property type="entry name" value="Cbl-bd_cap"/>
</dbReference>
<dbReference type="RefSeq" id="WP_181611587.1">
    <property type="nucleotide sequence ID" value="NZ_BAABAM010000003.1"/>
</dbReference>
<evidence type="ECO:0000313" key="5">
    <source>
        <dbReference type="Proteomes" id="UP000530928"/>
    </source>
</evidence>
<protein>
    <submittedName>
        <fullName evidence="4">Methanogenic corrinoid protein MtbC1</fullName>
    </submittedName>
</protein>
<organism evidence="4 5">
    <name type="scientific">Nonomuraea soli</name>
    <dbReference type="NCBI Taxonomy" id="1032476"/>
    <lineage>
        <taxon>Bacteria</taxon>
        <taxon>Bacillati</taxon>
        <taxon>Actinomycetota</taxon>
        <taxon>Actinomycetes</taxon>
        <taxon>Streptosporangiales</taxon>
        <taxon>Streptosporangiaceae</taxon>
        <taxon>Nonomuraea</taxon>
    </lineage>
</organism>
<dbReference type="PROSITE" id="PS51332">
    <property type="entry name" value="B12_BINDING"/>
    <property type="match status" value="1"/>
</dbReference>
<dbReference type="AlphaFoldDB" id="A0A7W0HRN8"/>
<keyword evidence="1" id="KW-0479">Metal-binding</keyword>
<dbReference type="GO" id="GO:0031419">
    <property type="term" value="F:cobalamin binding"/>
    <property type="evidence" value="ECO:0007669"/>
    <property type="project" value="InterPro"/>
</dbReference>
<sequence length="316" mass="33711">MDDVLTKARARFLDHIGDGDEPGAVDQALRLLELGVPAERLLMEVIAPVQHDVGRLWAQNHWSVAREHRASAISERAVGAVMTQARPDPWHGGRVAVACVDGDFHALPVRLVAEVLRLYGWRVDYLGASVPAPQLVAHLHQSGCDAVALGCSRASALPKAHATIRAGQAAGVTVLAGGQGFGADGRYARRFGADLWAESAAGAARAVSGGVRRPAIVEPEPPADEEYLRVARSRGSLAERMALEEAIDVIDFLAAALYTDDSTVFTDFVTWLVPVRKVRGLDAGHLVDALSELAGAFRDFPRGERLLADGIRAASC</sequence>
<dbReference type="Gene3D" id="3.40.50.280">
    <property type="entry name" value="Cobalamin-binding domain"/>
    <property type="match status" value="1"/>
</dbReference>
<keyword evidence="5" id="KW-1185">Reference proteome</keyword>
<proteinExistence type="predicted"/>
<dbReference type="InterPro" id="IPR006158">
    <property type="entry name" value="Cobalamin-bd"/>
</dbReference>
<comment type="caution">
    <text evidence="4">The sequence shown here is derived from an EMBL/GenBank/DDBJ whole genome shotgun (WGS) entry which is preliminary data.</text>
</comment>
<dbReference type="InterPro" id="IPR036724">
    <property type="entry name" value="Cobalamin-bd_sf"/>
</dbReference>
<dbReference type="Pfam" id="PF02607">
    <property type="entry name" value="B12-binding_2"/>
    <property type="match status" value="1"/>
</dbReference>
<dbReference type="PANTHER" id="PTHR45833:SF1">
    <property type="entry name" value="METHIONINE SYNTHASE"/>
    <property type="match status" value="1"/>
</dbReference>
<dbReference type="GO" id="GO:0008705">
    <property type="term" value="F:methionine synthase activity"/>
    <property type="evidence" value="ECO:0007669"/>
    <property type="project" value="TreeGrafter"/>
</dbReference>
<dbReference type="Gene3D" id="1.10.1240.10">
    <property type="entry name" value="Methionine synthase domain"/>
    <property type="match status" value="1"/>
</dbReference>
<dbReference type="InterPro" id="IPR050554">
    <property type="entry name" value="Met_Synthase/Corrinoid"/>
</dbReference>
<evidence type="ECO:0000313" key="4">
    <source>
        <dbReference type="EMBL" id="MBA2892871.1"/>
    </source>
</evidence>
<dbReference type="Proteomes" id="UP000530928">
    <property type="component" value="Unassembled WGS sequence"/>
</dbReference>
<name>A0A7W0HRN8_9ACTN</name>
<accession>A0A7W0HRN8</accession>
<gene>
    <name evidence="4" type="ORF">HNR30_004225</name>
</gene>
<evidence type="ECO:0000259" key="3">
    <source>
        <dbReference type="PROSITE" id="PS51332"/>
    </source>
</evidence>
<dbReference type="GO" id="GO:0046872">
    <property type="term" value="F:metal ion binding"/>
    <property type="evidence" value="ECO:0007669"/>
    <property type="project" value="UniProtKB-KW"/>
</dbReference>
<dbReference type="GO" id="GO:0046653">
    <property type="term" value="P:tetrahydrofolate metabolic process"/>
    <property type="evidence" value="ECO:0007669"/>
    <property type="project" value="TreeGrafter"/>
</dbReference>
<dbReference type="GO" id="GO:0005829">
    <property type="term" value="C:cytosol"/>
    <property type="evidence" value="ECO:0007669"/>
    <property type="project" value="TreeGrafter"/>
</dbReference>